<dbReference type="EMBL" id="BDGX01000030">
    <property type="protein sequence ID" value="GAV51346.1"/>
    <property type="molecule type" value="Genomic_DNA"/>
</dbReference>
<dbReference type="GO" id="GO:0004252">
    <property type="term" value="F:serine-type endopeptidase activity"/>
    <property type="evidence" value="ECO:0007669"/>
    <property type="project" value="EnsemblFungi"/>
</dbReference>
<dbReference type="Proteomes" id="UP000187013">
    <property type="component" value="Unassembled WGS sequence"/>
</dbReference>
<dbReference type="GO" id="GO:0016540">
    <property type="term" value="P:protein autoprocessing"/>
    <property type="evidence" value="ECO:0007669"/>
    <property type="project" value="EnsemblFungi"/>
</dbReference>
<dbReference type="AlphaFoldDB" id="A0A1Q3A6I0"/>
<feature type="compositionally biased region" description="Polar residues" evidence="1">
    <location>
        <begin position="63"/>
        <end position="73"/>
    </location>
</feature>
<protein>
    <recommendedName>
        <fullName evidence="4">SPS-sensor serine protease component SSY5</fullName>
    </recommendedName>
</protein>
<dbReference type="OMA" id="VGMLHSY"/>
<dbReference type="eggNOG" id="ENOG502QR0D">
    <property type="taxonomic scope" value="Eukaryota"/>
</dbReference>
<evidence type="ECO:0000256" key="1">
    <source>
        <dbReference type="SAM" id="MobiDB-lite"/>
    </source>
</evidence>
<comment type="caution">
    <text evidence="2">The sequence shown here is derived from an EMBL/GenBank/DDBJ whole genome shotgun (WGS) entry which is preliminary data.</text>
</comment>
<proteinExistence type="predicted"/>
<evidence type="ECO:0008006" key="4">
    <source>
        <dbReference type="Google" id="ProtNLM"/>
    </source>
</evidence>
<evidence type="ECO:0000313" key="3">
    <source>
        <dbReference type="Proteomes" id="UP000187013"/>
    </source>
</evidence>
<name>A0A1Q3A6I0_ZYGRO</name>
<gene>
    <name evidence="2" type="ORF">ZYGR_0AD05290</name>
</gene>
<feature type="region of interest" description="Disordered" evidence="1">
    <location>
        <begin position="1"/>
        <end position="100"/>
    </location>
</feature>
<dbReference type="InterPro" id="IPR009003">
    <property type="entry name" value="Peptidase_S1_PA"/>
</dbReference>
<evidence type="ECO:0000313" key="2">
    <source>
        <dbReference type="EMBL" id="GAV51346.1"/>
    </source>
</evidence>
<dbReference type="GO" id="GO:0043200">
    <property type="term" value="P:response to amino acid"/>
    <property type="evidence" value="ECO:0007669"/>
    <property type="project" value="EnsemblFungi"/>
</dbReference>
<reference evidence="2 3" key="1">
    <citation type="submission" date="2016-08" db="EMBL/GenBank/DDBJ databases">
        <title>Draft genome sequence of allopolyploid Zygosaccharomyces rouxii.</title>
        <authorList>
            <person name="Watanabe J."/>
            <person name="Uehara K."/>
            <person name="Mogi Y."/>
            <person name="Tsukioka Y."/>
        </authorList>
    </citation>
    <scope>NUCLEOTIDE SEQUENCE [LARGE SCALE GENOMIC DNA]</scope>
    <source>
        <strain evidence="2 3">NBRC 110957</strain>
    </source>
</reference>
<dbReference type="OrthoDB" id="4096087at2759"/>
<sequence>MVRLFGLSKKSSKKSSDDSGNTSSRSDENRVNADSESDTTSEIRIKHGSGSGDSIYDDDSTHEGPSTRSSSVFSKGRYTHGSSSISARSNNDAQGSMDNVGKPLRVIDHKKFSSLNTVSEEDANELDTGVEEGSVLASRVSSSRVLRLEQVEKELLNLEESLVELMDDIHQNVTNMSKAVIEAIEFFKKFMPNFSGKLPFRISFERNSSLRAITKMTLHFLDNLLVSEVFGNSRSILMRRYMQFLKKLNISMDRDQNPQTLPYMTNFCIDADCNLPKRDSIGKIIEEFSTQDSSLIADQEGAFIAPILRGLSRRSAILTVMFGVPEPHQKHYEIINALYSLFPDVHFFCVKDYIKPCADVADVPAMPMEFELPKTSLGTSFIPPYRLATNVFEPPISMSLSADHSLKSTGTLGGYLFPQIEKNHKLSQFAGASFAITCSHVVLSETHDYPHVSTPSKVLQTAYRNTLLEENHRYPQESQESKAFLEEVARVEAHMKWQDENKFGQVVWGERSIINHKLSDFAIIKVDQKYKCENSLGAGLTTVPDPTLRFRNMYVKEKILKCKPGLQVFKIGASTNYTSGQINAAKLVYWADGALQSSEFVVSSPLPLFASAGDSGSWILTKLENQPGLGCVGMLHSYDGEQKQFGLFTPIGDILQRLHAVTGVLWDIDVETD</sequence>
<dbReference type="GO" id="GO:0005886">
    <property type="term" value="C:plasma membrane"/>
    <property type="evidence" value="ECO:0007669"/>
    <property type="project" value="EnsemblFungi"/>
</dbReference>
<dbReference type="InterPro" id="IPR012985">
    <property type="entry name" value="Peptidase_S64_Ssy5"/>
</dbReference>
<organism evidence="2 3">
    <name type="scientific">Zygosaccharomyces rouxii</name>
    <dbReference type="NCBI Taxonomy" id="4956"/>
    <lineage>
        <taxon>Eukaryota</taxon>
        <taxon>Fungi</taxon>
        <taxon>Dikarya</taxon>
        <taxon>Ascomycota</taxon>
        <taxon>Saccharomycotina</taxon>
        <taxon>Saccharomycetes</taxon>
        <taxon>Saccharomycetales</taxon>
        <taxon>Saccharomycetaceae</taxon>
        <taxon>Zygosaccharomyces</taxon>
    </lineage>
</organism>
<feature type="compositionally biased region" description="Polar residues" evidence="1">
    <location>
        <begin position="80"/>
        <end position="97"/>
    </location>
</feature>
<dbReference type="SUPFAM" id="SSF50494">
    <property type="entry name" value="Trypsin-like serine proteases"/>
    <property type="match status" value="1"/>
</dbReference>
<dbReference type="Pfam" id="PF08192">
    <property type="entry name" value="Peptidase_S64"/>
    <property type="match status" value="1"/>
</dbReference>
<accession>A0A1Q3A6I0</accession>